<dbReference type="EMBL" id="JBJIAA010000011">
    <property type="protein sequence ID" value="MFL0251660.1"/>
    <property type="molecule type" value="Genomic_DNA"/>
</dbReference>
<protein>
    <submittedName>
        <fullName evidence="1">Uncharacterized protein</fullName>
    </submittedName>
</protein>
<reference evidence="1 2" key="1">
    <citation type="submission" date="2024-11" db="EMBL/GenBank/DDBJ databases">
        <authorList>
            <person name="Heng Y.C."/>
            <person name="Lim A.C.H."/>
            <person name="Lee J.K.Y."/>
            <person name="Kittelmann S."/>
        </authorList>
    </citation>
    <scope>NUCLEOTIDE SEQUENCE [LARGE SCALE GENOMIC DNA]</scope>
    <source>
        <strain evidence="1 2">WILCCON 0114</strain>
    </source>
</reference>
<organism evidence="1 2">
    <name type="scientific">Clostridium neuense</name>
    <dbReference type="NCBI Taxonomy" id="1728934"/>
    <lineage>
        <taxon>Bacteria</taxon>
        <taxon>Bacillati</taxon>
        <taxon>Bacillota</taxon>
        <taxon>Clostridia</taxon>
        <taxon>Eubacteriales</taxon>
        <taxon>Clostridiaceae</taxon>
        <taxon>Clostridium</taxon>
    </lineage>
</organism>
<sequence length="43" mass="4899">MSSGDQQLAFLYIEDTLKAFLLAAQYVYKMPSHTEKIFMALPS</sequence>
<name>A0ABW8TJJ2_9CLOT</name>
<evidence type="ECO:0000313" key="1">
    <source>
        <dbReference type="EMBL" id="MFL0251660.1"/>
    </source>
</evidence>
<dbReference type="Proteomes" id="UP001623592">
    <property type="component" value="Unassembled WGS sequence"/>
</dbReference>
<comment type="caution">
    <text evidence="1">The sequence shown here is derived from an EMBL/GenBank/DDBJ whole genome shotgun (WGS) entry which is preliminary data.</text>
</comment>
<proteinExistence type="predicted"/>
<keyword evidence="2" id="KW-1185">Reference proteome</keyword>
<accession>A0ABW8TJJ2</accession>
<gene>
    <name evidence="1" type="ORF">ACJDT4_14650</name>
</gene>
<evidence type="ECO:0000313" key="2">
    <source>
        <dbReference type="Proteomes" id="UP001623592"/>
    </source>
</evidence>